<dbReference type="AlphaFoldDB" id="Q4SYW2"/>
<evidence type="ECO:0000256" key="1">
    <source>
        <dbReference type="ARBA" id="ARBA00022737"/>
    </source>
</evidence>
<evidence type="ECO:0000313" key="6">
    <source>
        <dbReference type="EMBL" id="CAF94170.1"/>
    </source>
</evidence>
<keyword evidence="1" id="KW-0677">Repeat</keyword>
<dbReference type="SUPFAM" id="SSF48726">
    <property type="entry name" value="Immunoglobulin"/>
    <property type="match status" value="2"/>
</dbReference>
<dbReference type="InterPro" id="IPR003961">
    <property type="entry name" value="FN3_dom"/>
</dbReference>
<dbReference type="PROSITE" id="PS50835">
    <property type="entry name" value="IG_LIKE"/>
    <property type="match status" value="1"/>
</dbReference>
<feature type="domain" description="Ig-like" evidence="4">
    <location>
        <begin position="227"/>
        <end position="298"/>
    </location>
</feature>
<dbReference type="KEGG" id="tng:GSTEN00010140G001"/>
<reference evidence="6" key="2">
    <citation type="submission" date="2004-02" db="EMBL/GenBank/DDBJ databases">
        <authorList>
            <consortium name="Genoscope"/>
            <consortium name="Whitehead Institute Centre for Genome Research"/>
        </authorList>
    </citation>
    <scope>NUCLEOTIDE SEQUENCE</scope>
</reference>
<dbReference type="InterPro" id="IPR013098">
    <property type="entry name" value="Ig_I-set"/>
</dbReference>
<dbReference type="CDD" id="cd00063">
    <property type="entry name" value="FN3"/>
    <property type="match status" value="2"/>
</dbReference>
<feature type="domain" description="Fibronectin type-III" evidence="5">
    <location>
        <begin position="410"/>
        <end position="464"/>
    </location>
</feature>
<evidence type="ECO:0000256" key="3">
    <source>
        <dbReference type="SAM" id="MobiDB-lite"/>
    </source>
</evidence>
<dbReference type="PANTHER" id="PTHR13817:SF89">
    <property type="entry name" value="MYOMESIN-3"/>
    <property type="match status" value="1"/>
</dbReference>
<dbReference type="Pfam" id="PF07679">
    <property type="entry name" value="I-set"/>
    <property type="match status" value="2"/>
</dbReference>
<accession>Q4SYW2</accession>
<keyword evidence="2" id="KW-0393">Immunoglobulin domain</keyword>
<sequence length="464" mass="53085">IFGPPILSTYATASSLTVQATLPRGPNGESIERIIGRSHNRSSKMQILYTLTITDPEGAAQPSAWCYLVKRRVTMETRTVMQREMEEQSSQMSHSLKLSSKFKKKTFKSSWGLQRKKKLFGNETEKMERDVIRSQRLLRKRVDRQMLRNQGYPPPKVTWYKNGLPLKMSEQPWNYSLQQEFGLNTLEIRRCSPADAGEYKVIARSPLGEAMAFGILVVNCLNLEQEARFLNTFPPTWVTEGNDLTLQCSFTPALPQEISWFRDGIQLYPSSTVEIKTADHMTSITLKAAHKEHEGFYTVRLKTWNEVEHSAYIFVKGCTNRKPVKQWSKQTEDEQSPLQRMTWKTLVGSNSWELASPDRVVTSPRFPVFDLVKGEQYRFRVRSINKHGVSDPSEPSTPISLGNPQAIPAPPHSVMAIRDTDTSVLLQWKEPKDKAGILGYYLYYSELGKQDWNTVNNKPLTSTR</sequence>
<comment type="caution">
    <text evidence="6">The sequence shown here is derived from an EMBL/GenBank/DDBJ whole genome shotgun (WGS) entry which is preliminary data.</text>
</comment>
<dbReference type="GO" id="GO:0045214">
    <property type="term" value="P:sarcomere organization"/>
    <property type="evidence" value="ECO:0007669"/>
    <property type="project" value="TreeGrafter"/>
</dbReference>
<dbReference type="InterPro" id="IPR003599">
    <property type="entry name" value="Ig_sub"/>
</dbReference>
<dbReference type="InterPro" id="IPR036116">
    <property type="entry name" value="FN3_sf"/>
</dbReference>
<dbReference type="PANTHER" id="PTHR13817">
    <property type="entry name" value="TITIN"/>
    <property type="match status" value="1"/>
</dbReference>
<evidence type="ECO:0000259" key="4">
    <source>
        <dbReference type="PROSITE" id="PS50835"/>
    </source>
</evidence>
<dbReference type="PROSITE" id="PS50853">
    <property type="entry name" value="FN3"/>
    <property type="match status" value="2"/>
</dbReference>
<dbReference type="OrthoDB" id="10260894at2759"/>
<feature type="region of interest" description="Disordered" evidence="3">
    <location>
        <begin position="386"/>
        <end position="405"/>
    </location>
</feature>
<dbReference type="InterPro" id="IPR050964">
    <property type="entry name" value="Striated_Muscle_Regulatory"/>
</dbReference>
<feature type="domain" description="Fibronectin type-III" evidence="5">
    <location>
        <begin position="308"/>
        <end position="404"/>
    </location>
</feature>
<dbReference type="EMBL" id="CAAE01011931">
    <property type="protein sequence ID" value="CAF94170.1"/>
    <property type="molecule type" value="Genomic_DNA"/>
</dbReference>
<dbReference type="SMART" id="SM00409">
    <property type="entry name" value="IG"/>
    <property type="match status" value="2"/>
</dbReference>
<protein>
    <submittedName>
        <fullName evidence="6">(spotted green pufferfish) hypothetical protein</fullName>
    </submittedName>
</protein>
<evidence type="ECO:0000256" key="2">
    <source>
        <dbReference type="ARBA" id="ARBA00023319"/>
    </source>
</evidence>
<organism evidence="6">
    <name type="scientific">Tetraodon nigroviridis</name>
    <name type="common">Spotted green pufferfish</name>
    <name type="synonym">Chelonodon nigroviridis</name>
    <dbReference type="NCBI Taxonomy" id="99883"/>
    <lineage>
        <taxon>Eukaryota</taxon>
        <taxon>Metazoa</taxon>
        <taxon>Chordata</taxon>
        <taxon>Craniata</taxon>
        <taxon>Vertebrata</taxon>
        <taxon>Euteleostomi</taxon>
        <taxon>Actinopterygii</taxon>
        <taxon>Neopterygii</taxon>
        <taxon>Teleostei</taxon>
        <taxon>Neoteleostei</taxon>
        <taxon>Acanthomorphata</taxon>
        <taxon>Eupercaria</taxon>
        <taxon>Tetraodontiformes</taxon>
        <taxon>Tetradontoidea</taxon>
        <taxon>Tetraodontidae</taxon>
        <taxon>Tetraodon</taxon>
    </lineage>
</organism>
<dbReference type="InterPro" id="IPR036179">
    <property type="entry name" value="Ig-like_dom_sf"/>
</dbReference>
<reference evidence="6" key="1">
    <citation type="journal article" date="2004" name="Nature">
        <title>Genome duplication in the teleost fish Tetraodon nigroviridis reveals the early vertebrate proto-karyotype.</title>
        <authorList>
            <person name="Jaillon O."/>
            <person name="Aury J.-M."/>
            <person name="Brunet F."/>
            <person name="Petit J.-L."/>
            <person name="Stange-Thomann N."/>
            <person name="Mauceli E."/>
            <person name="Bouneau L."/>
            <person name="Fischer C."/>
            <person name="Ozouf-Costaz C."/>
            <person name="Bernot A."/>
            <person name="Nicaud S."/>
            <person name="Jaffe D."/>
            <person name="Fisher S."/>
            <person name="Lutfalla G."/>
            <person name="Dossat C."/>
            <person name="Segurens B."/>
            <person name="Dasilva C."/>
            <person name="Salanoubat M."/>
            <person name="Levy M."/>
            <person name="Boudet N."/>
            <person name="Castellano S."/>
            <person name="Anthouard V."/>
            <person name="Jubin C."/>
            <person name="Castelli V."/>
            <person name="Katinka M."/>
            <person name="Vacherie B."/>
            <person name="Biemont C."/>
            <person name="Skalli Z."/>
            <person name="Cattolico L."/>
            <person name="Poulain J."/>
            <person name="De Berardinis V."/>
            <person name="Cruaud C."/>
            <person name="Duprat S."/>
            <person name="Brottier P."/>
            <person name="Coutanceau J.-P."/>
            <person name="Gouzy J."/>
            <person name="Parra G."/>
            <person name="Lardier G."/>
            <person name="Chapple C."/>
            <person name="McKernan K.J."/>
            <person name="McEwan P."/>
            <person name="Bosak S."/>
            <person name="Kellis M."/>
            <person name="Volff J.-N."/>
            <person name="Guigo R."/>
            <person name="Zody M.C."/>
            <person name="Mesirov J."/>
            <person name="Lindblad-Toh K."/>
            <person name="Birren B."/>
            <person name="Nusbaum C."/>
            <person name="Kahn D."/>
            <person name="Robinson-Rechavi M."/>
            <person name="Laudet V."/>
            <person name="Schachter V."/>
            <person name="Quetier F."/>
            <person name="Saurin W."/>
            <person name="Scarpelli C."/>
            <person name="Wincker P."/>
            <person name="Lander E.S."/>
            <person name="Weissenbach J."/>
            <person name="Roest Crollius H."/>
        </authorList>
    </citation>
    <scope>NUCLEOTIDE SEQUENCE [LARGE SCALE GENOMIC DNA]</scope>
</reference>
<feature type="non-terminal residue" evidence="6">
    <location>
        <position position="464"/>
    </location>
</feature>
<dbReference type="SUPFAM" id="SSF49265">
    <property type="entry name" value="Fibronectin type III"/>
    <property type="match status" value="1"/>
</dbReference>
<name>Q4SYW2_TETNG</name>
<gene>
    <name evidence="6" type="ORF">GSTENG00010140001</name>
</gene>
<dbReference type="InterPro" id="IPR007110">
    <property type="entry name" value="Ig-like_dom"/>
</dbReference>
<dbReference type="Gene3D" id="2.60.40.10">
    <property type="entry name" value="Immunoglobulins"/>
    <property type="match status" value="4"/>
</dbReference>
<feature type="compositionally biased region" description="Polar residues" evidence="3">
    <location>
        <begin position="393"/>
        <end position="403"/>
    </location>
</feature>
<dbReference type="GO" id="GO:0031430">
    <property type="term" value="C:M band"/>
    <property type="evidence" value="ECO:0007669"/>
    <property type="project" value="TreeGrafter"/>
</dbReference>
<proteinExistence type="predicted"/>
<dbReference type="InterPro" id="IPR013783">
    <property type="entry name" value="Ig-like_fold"/>
</dbReference>
<evidence type="ECO:0000259" key="5">
    <source>
        <dbReference type="PROSITE" id="PS50853"/>
    </source>
</evidence>